<protein>
    <submittedName>
        <fullName evidence="1">Phage tail tube protein</fullName>
    </submittedName>
</protein>
<dbReference type="InterPro" id="IPR038628">
    <property type="entry name" value="XkdM-like_sf"/>
</dbReference>
<dbReference type="Pfam" id="PF09393">
    <property type="entry name" value="DUF2001"/>
    <property type="match status" value="1"/>
</dbReference>
<name>A0ABY7JRI8_9FIRM</name>
<sequence length="160" mass="17763">MQGIKTLNLTNETVAGSQGAVFCEIGSRRYVMANLTKFKAKFKVNITKKGVLGKSGKQAKPGGWEGSWEATVYYNQSTMRALAEEYKNTGVLPPFNIQTINEDQSSVKTIGRQSVIFKDCISEEMIISMLDVDAEILEEDLSGTFNDFDFPEKFKDLPSA</sequence>
<dbReference type="InterPro" id="IPR018989">
    <property type="entry name" value="DUF2001"/>
</dbReference>
<gene>
    <name evidence="1" type="ORF">O0R46_03150</name>
</gene>
<dbReference type="EMBL" id="CP114052">
    <property type="protein sequence ID" value="WAW15456.1"/>
    <property type="molecule type" value="Genomic_DNA"/>
</dbReference>
<proteinExistence type="predicted"/>
<dbReference type="SUPFAM" id="SSF69279">
    <property type="entry name" value="Phage tail proteins"/>
    <property type="match status" value="1"/>
</dbReference>
<dbReference type="RefSeq" id="WP_269312129.1">
    <property type="nucleotide sequence ID" value="NZ_CP114052.1"/>
</dbReference>
<reference evidence="1" key="1">
    <citation type="submission" date="2022-12" db="EMBL/GenBank/DDBJ databases">
        <title>Peptostreptococcus.</title>
        <authorList>
            <person name="Lee S.H."/>
        </authorList>
    </citation>
    <scope>NUCLEOTIDE SEQUENCE</scope>
    <source>
        <strain evidence="1">CBA3647</strain>
    </source>
</reference>
<organism evidence="1 2">
    <name type="scientific">Peptostreptococcus equinus</name>
    <dbReference type="NCBI Taxonomy" id="3003601"/>
    <lineage>
        <taxon>Bacteria</taxon>
        <taxon>Bacillati</taxon>
        <taxon>Bacillota</taxon>
        <taxon>Clostridia</taxon>
        <taxon>Peptostreptococcales</taxon>
        <taxon>Peptostreptococcaceae</taxon>
        <taxon>Peptostreptococcus</taxon>
    </lineage>
</organism>
<dbReference type="Gene3D" id="2.30.110.40">
    <property type="entry name" value="Phage tail tube protein"/>
    <property type="match status" value="1"/>
</dbReference>
<keyword evidence="2" id="KW-1185">Reference proteome</keyword>
<dbReference type="Proteomes" id="UP001164187">
    <property type="component" value="Chromosome"/>
</dbReference>
<accession>A0ABY7JRI8</accession>
<evidence type="ECO:0000313" key="1">
    <source>
        <dbReference type="EMBL" id="WAW15456.1"/>
    </source>
</evidence>
<evidence type="ECO:0000313" key="2">
    <source>
        <dbReference type="Proteomes" id="UP001164187"/>
    </source>
</evidence>